<dbReference type="Proteomes" id="UP000325713">
    <property type="component" value="Chromosome"/>
</dbReference>
<evidence type="ECO:0000313" key="2">
    <source>
        <dbReference type="EMBL" id="QEY26677.1"/>
    </source>
</evidence>
<keyword evidence="3" id="KW-1185">Reference proteome</keyword>
<keyword evidence="1" id="KW-1133">Transmembrane helix</keyword>
<reference evidence="2 3" key="1">
    <citation type="submission" date="2018-08" db="EMBL/GenBank/DDBJ databases">
        <title>Neisseria zalophi ATCC BAA-2455 complete genome.</title>
        <authorList>
            <person name="Veseli I.A."/>
            <person name="Buttler R."/>
            <person name="Mascarenhas dos Santos A.C."/>
            <person name="Pombert J.-F."/>
        </authorList>
    </citation>
    <scope>NUCLEOTIDE SEQUENCE [LARGE SCALE GENOMIC DNA]</scope>
    <source>
        <strain evidence="2 3">ATCC BAA-2455</strain>
    </source>
</reference>
<dbReference type="KEGG" id="nzl:D0T92_09170"/>
<keyword evidence="1" id="KW-0472">Membrane</keyword>
<sequence length="87" mass="10821">MFILGTLWNLYDSYDCLINGNCGWRREIYIEEFNILRLMYFIFNIIFQAMLLTFFIIHIKYDLEENKNIHKKINIRKQKYENKNMKN</sequence>
<evidence type="ECO:0000313" key="3">
    <source>
        <dbReference type="Proteomes" id="UP000325713"/>
    </source>
</evidence>
<dbReference type="EMBL" id="CP031700">
    <property type="protein sequence ID" value="QEY26677.1"/>
    <property type="molecule type" value="Genomic_DNA"/>
</dbReference>
<feature type="transmembrane region" description="Helical" evidence="1">
    <location>
        <begin position="38"/>
        <end position="57"/>
    </location>
</feature>
<name>A0A5J6Q0Z9_9NEIS</name>
<organism evidence="2 3">
    <name type="scientific">Neisseria zalophi</name>
    <dbReference type="NCBI Taxonomy" id="640030"/>
    <lineage>
        <taxon>Bacteria</taxon>
        <taxon>Pseudomonadati</taxon>
        <taxon>Pseudomonadota</taxon>
        <taxon>Betaproteobacteria</taxon>
        <taxon>Neisseriales</taxon>
        <taxon>Neisseriaceae</taxon>
        <taxon>Neisseria</taxon>
    </lineage>
</organism>
<accession>A0A5J6Q0Z9</accession>
<dbReference type="AlphaFoldDB" id="A0A5J6Q0Z9"/>
<proteinExistence type="predicted"/>
<keyword evidence="1" id="KW-0812">Transmembrane</keyword>
<gene>
    <name evidence="2" type="ORF">D0T92_09170</name>
</gene>
<protein>
    <submittedName>
        <fullName evidence="2">Uncharacterized protein</fullName>
    </submittedName>
</protein>
<evidence type="ECO:0000256" key="1">
    <source>
        <dbReference type="SAM" id="Phobius"/>
    </source>
</evidence>